<dbReference type="EMBL" id="JACHHI010000007">
    <property type="protein sequence ID" value="MBB6478252.1"/>
    <property type="molecule type" value="Genomic_DNA"/>
</dbReference>
<feature type="transmembrane region" description="Helical" evidence="2">
    <location>
        <begin position="189"/>
        <end position="209"/>
    </location>
</feature>
<feature type="transmembrane region" description="Helical" evidence="2">
    <location>
        <begin position="99"/>
        <end position="132"/>
    </location>
</feature>
<organism evidence="4 5">
    <name type="scientific">Negativicoccus succinicivorans</name>
    <dbReference type="NCBI Taxonomy" id="620903"/>
    <lineage>
        <taxon>Bacteria</taxon>
        <taxon>Bacillati</taxon>
        <taxon>Bacillota</taxon>
        <taxon>Negativicutes</taxon>
        <taxon>Veillonellales</taxon>
        <taxon>Veillonellaceae</taxon>
        <taxon>Negativicoccus</taxon>
    </lineage>
</organism>
<proteinExistence type="inferred from homology"/>
<gene>
    <name evidence="4" type="ORF">HNR45_001323</name>
</gene>
<feature type="domain" description="Prepilin type IV endopeptidase peptidase" evidence="3">
    <location>
        <begin position="73"/>
        <end position="175"/>
    </location>
</feature>
<dbReference type="Gene3D" id="1.20.120.1220">
    <property type="match status" value="1"/>
</dbReference>
<evidence type="ECO:0000313" key="5">
    <source>
        <dbReference type="Proteomes" id="UP000591941"/>
    </source>
</evidence>
<evidence type="ECO:0000259" key="3">
    <source>
        <dbReference type="Pfam" id="PF01478"/>
    </source>
</evidence>
<comment type="similarity">
    <text evidence="1">Belongs to the peptidase A24 family.</text>
</comment>
<feature type="transmembrane region" description="Helical" evidence="2">
    <location>
        <begin position="68"/>
        <end position="87"/>
    </location>
</feature>
<protein>
    <submittedName>
        <fullName evidence="4">Prepilin signal peptidase PulO-like enzyme (Type II secretory pathway)</fullName>
    </submittedName>
</protein>
<evidence type="ECO:0000256" key="1">
    <source>
        <dbReference type="ARBA" id="ARBA00005801"/>
    </source>
</evidence>
<comment type="caution">
    <text evidence="4">The sequence shown here is derived from an EMBL/GenBank/DDBJ whole genome shotgun (WGS) entry which is preliminary data.</text>
</comment>
<dbReference type="InterPro" id="IPR000045">
    <property type="entry name" value="Prepilin_IV_endopep_pep"/>
</dbReference>
<dbReference type="Pfam" id="PF01478">
    <property type="entry name" value="Peptidase_A24"/>
    <property type="match status" value="1"/>
</dbReference>
<dbReference type="PANTHER" id="PTHR30487">
    <property type="entry name" value="TYPE 4 PREPILIN-LIKE PROTEINS LEADER PEPTIDE-PROCESSING ENZYME"/>
    <property type="match status" value="1"/>
</dbReference>
<dbReference type="GO" id="GO:0004190">
    <property type="term" value="F:aspartic-type endopeptidase activity"/>
    <property type="evidence" value="ECO:0007669"/>
    <property type="project" value="InterPro"/>
</dbReference>
<dbReference type="Proteomes" id="UP000591941">
    <property type="component" value="Unassembled WGS sequence"/>
</dbReference>
<keyword evidence="2" id="KW-0472">Membrane</keyword>
<keyword evidence="2" id="KW-0812">Transmembrane</keyword>
<keyword evidence="5" id="KW-1185">Reference proteome</keyword>
<name>A0A841R6W2_9FIRM</name>
<dbReference type="AlphaFoldDB" id="A0A841R6W2"/>
<keyword evidence="2" id="KW-1133">Transmembrane helix</keyword>
<dbReference type="PANTHER" id="PTHR30487:SF0">
    <property type="entry name" value="PREPILIN LEADER PEPTIDASE_N-METHYLTRANSFERASE-RELATED"/>
    <property type="match status" value="1"/>
</dbReference>
<feature type="transmembrane region" description="Helical" evidence="2">
    <location>
        <begin position="144"/>
        <end position="177"/>
    </location>
</feature>
<dbReference type="RefSeq" id="WP_159823288.1">
    <property type="nucleotide sequence ID" value="NZ_CABWNB010000005.1"/>
</dbReference>
<dbReference type="InterPro" id="IPR050882">
    <property type="entry name" value="Prepilin_peptidase/N-MTase"/>
</dbReference>
<dbReference type="GeneID" id="93486577"/>
<dbReference type="GO" id="GO:0005886">
    <property type="term" value="C:plasma membrane"/>
    <property type="evidence" value="ECO:0007669"/>
    <property type="project" value="TreeGrafter"/>
</dbReference>
<accession>A0A841R6W2</accession>
<sequence>MTLTAVGVLLWPCIAGPCIWRWAEAYRRRYAAEWAEPFTPRRGLTRAEWCFGFFAALSLLPGLNDGRSLIGTLVLCGLSLLAALCDARYGVLPRRLSLLLFLAGSAESIAAGHFLSALMASLLAVVVAGVLYGLARGGMGQGDIWYYAALATWLSPLQTLLLLWLAALLGACFGILSRGFFPRCQAIPFGPFLTLAVGLTTPVGSWLGYG</sequence>
<dbReference type="GO" id="GO:0006465">
    <property type="term" value="P:signal peptide processing"/>
    <property type="evidence" value="ECO:0007669"/>
    <property type="project" value="TreeGrafter"/>
</dbReference>
<reference evidence="4 5" key="1">
    <citation type="submission" date="2020-08" db="EMBL/GenBank/DDBJ databases">
        <title>Genomic Encyclopedia of Type Strains, Phase IV (KMG-IV): sequencing the most valuable type-strain genomes for metagenomic binning, comparative biology and taxonomic classification.</title>
        <authorList>
            <person name="Goeker M."/>
        </authorList>
    </citation>
    <scope>NUCLEOTIDE SEQUENCE [LARGE SCALE GENOMIC DNA]</scope>
    <source>
        <strain evidence="4 5">DSM 21255</strain>
    </source>
</reference>
<evidence type="ECO:0000256" key="2">
    <source>
        <dbReference type="SAM" id="Phobius"/>
    </source>
</evidence>
<evidence type="ECO:0000313" key="4">
    <source>
        <dbReference type="EMBL" id="MBB6478252.1"/>
    </source>
</evidence>